<evidence type="ECO:0000256" key="1">
    <source>
        <dbReference type="SAM" id="MobiDB-lite"/>
    </source>
</evidence>
<evidence type="ECO:0000313" key="2">
    <source>
        <dbReference type="EMBL" id="KAF4137878.1"/>
    </source>
</evidence>
<dbReference type="EMBL" id="JAACNO010001745">
    <property type="protein sequence ID" value="KAF4137878.1"/>
    <property type="molecule type" value="Genomic_DNA"/>
</dbReference>
<dbReference type="Proteomes" id="UP000704712">
    <property type="component" value="Unassembled WGS sequence"/>
</dbReference>
<proteinExistence type="predicted"/>
<protein>
    <submittedName>
        <fullName evidence="2">Uncharacterized protein</fullName>
    </submittedName>
</protein>
<feature type="compositionally biased region" description="Basic and acidic residues" evidence="1">
    <location>
        <begin position="160"/>
        <end position="177"/>
    </location>
</feature>
<comment type="caution">
    <text evidence="2">The sequence shown here is derived from an EMBL/GenBank/DDBJ whole genome shotgun (WGS) entry which is preliminary data.</text>
</comment>
<evidence type="ECO:0000313" key="3">
    <source>
        <dbReference type="Proteomes" id="UP000704712"/>
    </source>
</evidence>
<accession>A0A8S9UHE4</accession>
<feature type="region of interest" description="Disordered" evidence="1">
    <location>
        <begin position="279"/>
        <end position="332"/>
    </location>
</feature>
<reference evidence="2" key="1">
    <citation type="submission" date="2020-03" db="EMBL/GenBank/DDBJ databases">
        <title>Hybrid Assembly of Korean Phytophthora infestans isolates.</title>
        <authorList>
            <person name="Prokchorchik M."/>
            <person name="Lee Y."/>
            <person name="Seo J."/>
            <person name="Cho J.-H."/>
            <person name="Park Y.-E."/>
            <person name="Jang D.-C."/>
            <person name="Im J.-S."/>
            <person name="Choi J.-G."/>
            <person name="Park H.-J."/>
            <person name="Lee G.-B."/>
            <person name="Lee Y.-G."/>
            <person name="Hong S.-Y."/>
            <person name="Cho K."/>
            <person name="Sohn K.H."/>
        </authorList>
    </citation>
    <scope>NUCLEOTIDE SEQUENCE</scope>
    <source>
        <strain evidence="2">KR_2_A2</strain>
    </source>
</reference>
<feature type="region of interest" description="Disordered" evidence="1">
    <location>
        <begin position="150"/>
        <end position="178"/>
    </location>
</feature>
<gene>
    <name evidence="2" type="ORF">GN958_ATG12831</name>
</gene>
<organism evidence="2 3">
    <name type="scientific">Phytophthora infestans</name>
    <name type="common">Potato late blight agent</name>
    <name type="synonym">Botrytis infestans</name>
    <dbReference type="NCBI Taxonomy" id="4787"/>
    <lineage>
        <taxon>Eukaryota</taxon>
        <taxon>Sar</taxon>
        <taxon>Stramenopiles</taxon>
        <taxon>Oomycota</taxon>
        <taxon>Peronosporomycetes</taxon>
        <taxon>Peronosporales</taxon>
        <taxon>Peronosporaceae</taxon>
        <taxon>Phytophthora</taxon>
    </lineage>
</organism>
<feature type="region of interest" description="Disordered" evidence="1">
    <location>
        <begin position="192"/>
        <end position="261"/>
    </location>
</feature>
<feature type="compositionally biased region" description="Low complexity" evidence="1">
    <location>
        <begin position="209"/>
        <end position="218"/>
    </location>
</feature>
<sequence length="332" mass="37090">MESVDQTATSSSALTPCIKREIIYGVMEPQRSNDCLQTRTGMTPSRHHDFFPWIPYPMGQPVVPENAIPAVGDRRLDPLEWVELLEQTECLDYVSPDIDACLERHSRMEGGQEIEVTGREFLDSPAIPKLPSLNVLSSAERPTILKPLTRPRRNVSRRPGLREQFPRQPVVKREHAHQMGNYPAAAEQLVQLKRPTRRNSSTAKRDAGDSASRSASRALNFEASQHQKPNTRHKRASWSGRYSNAAGAPRRQCKSARKSKDCMIPGCTKVTKEADFALDTAEASGARPKDARTRPSLEDSARVMEEERDAAPKDAPRAAKQEDFAEATDRLA</sequence>
<dbReference type="AlphaFoldDB" id="A0A8S9UHE4"/>
<name>A0A8S9UHE4_PHYIN</name>
<feature type="compositionally biased region" description="Basic and acidic residues" evidence="1">
    <location>
        <begin position="287"/>
        <end position="332"/>
    </location>
</feature>